<organism evidence="1 2">
    <name type="scientific">Penicillium fimorum</name>
    <dbReference type="NCBI Taxonomy" id="1882269"/>
    <lineage>
        <taxon>Eukaryota</taxon>
        <taxon>Fungi</taxon>
        <taxon>Dikarya</taxon>
        <taxon>Ascomycota</taxon>
        <taxon>Pezizomycotina</taxon>
        <taxon>Eurotiomycetes</taxon>
        <taxon>Eurotiomycetidae</taxon>
        <taxon>Eurotiales</taxon>
        <taxon>Aspergillaceae</taxon>
        <taxon>Penicillium</taxon>
    </lineage>
</organism>
<evidence type="ECO:0000313" key="2">
    <source>
        <dbReference type="Proteomes" id="UP001149954"/>
    </source>
</evidence>
<name>A0A9W9XKK3_9EURO</name>
<comment type="caution">
    <text evidence="1">The sequence shown here is derived from an EMBL/GenBank/DDBJ whole genome shotgun (WGS) entry which is preliminary data.</text>
</comment>
<keyword evidence="2" id="KW-1185">Reference proteome</keyword>
<sequence>MVAKEDRLESYGLKGTLTKEKVITVDDPIFIHGTMKVFHLLFSFAHTNSPRSFSIGIRDHSRPQFASGLLLAIIAINQGTLYGINTLEDLAQMQLLEGEDETPLRWRHDAMEKLVFRNVAAFKIAYM</sequence>
<protein>
    <submittedName>
        <fullName evidence="1">Uncharacterized protein</fullName>
    </submittedName>
</protein>
<accession>A0A9W9XKK3</accession>
<gene>
    <name evidence="1" type="ORF">N7463_010814</name>
</gene>
<dbReference type="AlphaFoldDB" id="A0A9W9XKK3"/>
<proteinExistence type="predicted"/>
<evidence type="ECO:0000313" key="1">
    <source>
        <dbReference type="EMBL" id="KAJ5494727.1"/>
    </source>
</evidence>
<dbReference type="OrthoDB" id="5400577at2759"/>
<reference evidence="1" key="2">
    <citation type="journal article" date="2023" name="IMA Fungus">
        <title>Comparative genomic study of the Penicillium genus elucidates a diverse pangenome and 15 lateral gene transfer events.</title>
        <authorList>
            <person name="Petersen C."/>
            <person name="Sorensen T."/>
            <person name="Nielsen M.R."/>
            <person name="Sondergaard T.E."/>
            <person name="Sorensen J.L."/>
            <person name="Fitzpatrick D.A."/>
            <person name="Frisvad J.C."/>
            <person name="Nielsen K.L."/>
        </authorList>
    </citation>
    <scope>NUCLEOTIDE SEQUENCE</scope>
    <source>
        <strain evidence="1">IBT 29495</strain>
    </source>
</reference>
<dbReference type="Proteomes" id="UP001149954">
    <property type="component" value="Unassembled WGS sequence"/>
</dbReference>
<reference evidence="1" key="1">
    <citation type="submission" date="2022-12" db="EMBL/GenBank/DDBJ databases">
        <authorList>
            <person name="Petersen C."/>
        </authorList>
    </citation>
    <scope>NUCLEOTIDE SEQUENCE</scope>
    <source>
        <strain evidence="1">IBT 29495</strain>
    </source>
</reference>
<dbReference type="EMBL" id="JAPWDS010000006">
    <property type="protein sequence ID" value="KAJ5494727.1"/>
    <property type="molecule type" value="Genomic_DNA"/>
</dbReference>